<dbReference type="AlphaFoldDB" id="A0A1W1ZRQ0"/>
<dbReference type="InterPro" id="IPR051464">
    <property type="entry name" value="Peptidase_M42_aminopept"/>
</dbReference>
<dbReference type="RefSeq" id="WP_143806882.1">
    <property type="nucleotide sequence ID" value="NZ_FWXW01000002.1"/>
</dbReference>
<dbReference type="SUPFAM" id="SSF53187">
    <property type="entry name" value="Zn-dependent exopeptidases"/>
    <property type="match status" value="1"/>
</dbReference>
<dbReference type="GO" id="GO:0006508">
    <property type="term" value="P:proteolysis"/>
    <property type="evidence" value="ECO:0007669"/>
    <property type="project" value="UniProtKB-KW"/>
</dbReference>
<organism evidence="9 10">
    <name type="scientific">Papillibacter cinnamivorans DSM 12816</name>
    <dbReference type="NCBI Taxonomy" id="1122930"/>
    <lineage>
        <taxon>Bacteria</taxon>
        <taxon>Bacillati</taxon>
        <taxon>Bacillota</taxon>
        <taxon>Clostridia</taxon>
        <taxon>Eubacteriales</taxon>
        <taxon>Oscillospiraceae</taxon>
        <taxon>Papillibacter</taxon>
    </lineage>
</organism>
<evidence type="ECO:0000256" key="2">
    <source>
        <dbReference type="ARBA" id="ARBA00022438"/>
    </source>
</evidence>
<evidence type="ECO:0000313" key="9">
    <source>
        <dbReference type="EMBL" id="SMC50748.1"/>
    </source>
</evidence>
<evidence type="ECO:0000256" key="7">
    <source>
        <dbReference type="PIRSR" id="PIRSR001123-1"/>
    </source>
</evidence>
<keyword evidence="10" id="KW-1185">Reference proteome</keyword>
<evidence type="ECO:0000256" key="8">
    <source>
        <dbReference type="PIRSR" id="PIRSR001123-2"/>
    </source>
</evidence>
<feature type="binding site" evidence="8">
    <location>
        <position position="65"/>
    </location>
    <ligand>
        <name>Zn(2+)</name>
        <dbReference type="ChEBI" id="CHEBI:29105"/>
        <label>1</label>
    </ligand>
</feature>
<proteinExistence type="inferred from homology"/>
<dbReference type="Gene3D" id="2.40.30.40">
    <property type="entry name" value="Peptidase M42, domain 2"/>
    <property type="match status" value="1"/>
</dbReference>
<gene>
    <name evidence="9" type="ORF">SAMN02745168_1300</name>
</gene>
<dbReference type="EMBL" id="FWXW01000002">
    <property type="protein sequence ID" value="SMC50748.1"/>
    <property type="molecule type" value="Genomic_DNA"/>
</dbReference>
<keyword evidence="5" id="KW-0378">Hydrolase</keyword>
<dbReference type="OrthoDB" id="9772053at2"/>
<dbReference type="Proteomes" id="UP000192790">
    <property type="component" value="Unassembled WGS sequence"/>
</dbReference>
<dbReference type="SUPFAM" id="SSF101821">
    <property type="entry name" value="Aminopeptidase/glucanase lid domain"/>
    <property type="match status" value="1"/>
</dbReference>
<dbReference type="InterPro" id="IPR023367">
    <property type="entry name" value="Peptidase_M42_dom2"/>
</dbReference>
<sequence>MSIRETILALTAEPGPSGFEGRAAERAAELLGPYMDEVRIDALGNVIGVRRCGKEGAKRLLLDAHLDEIGFLITGWEEGFLRFRTIGGVDARMLPGREITVLAGKPLRGVVISTPPHLTTKETRNKPVPVEELYIDAGLSQESAEIQIPIGTPAVFAGGCRALGEKQLCSRALDDRACFAVLLRALELLQGEALEADLYVMGSVQEETGGRGAITGTFAVNPDLCIAVDVTHGRTPDAPKERTFALGCGAVIGVGPNMNRKMSRDLIALCKDQGIPYAIEPMAGDTGTNGWEMQIVREGIATAILSIPLKYMHSPVETICPDDAEAAAKLIAAYARSLKGGN</sequence>
<dbReference type="PANTHER" id="PTHR32481:SF6">
    <property type="entry name" value="ENDOGLUCANASE"/>
    <property type="match status" value="1"/>
</dbReference>
<evidence type="ECO:0000256" key="5">
    <source>
        <dbReference type="ARBA" id="ARBA00022801"/>
    </source>
</evidence>
<feature type="binding site" evidence="8">
    <location>
        <position position="174"/>
    </location>
    <ligand>
        <name>Zn(2+)</name>
        <dbReference type="ChEBI" id="CHEBI:29105"/>
        <label>2</label>
    </ligand>
</feature>
<keyword evidence="2" id="KW-0031">Aminopeptidase</keyword>
<dbReference type="Pfam" id="PF05343">
    <property type="entry name" value="Peptidase_M42"/>
    <property type="match status" value="1"/>
</dbReference>
<reference evidence="9 10" key="1">
    <citation type="submission" date="2017-04" db="EMBL/GenBank/DDBJ databases">
        <authorList>
            <person name="Afonso C.L."/>
            <person name="Miller P.J."/>
            <person name="Scott M.A."/>
            <person name="Spackman E."/>
            <person name="Goraichik I."/>
            <person name="Dimitrov K.M."/>
            <person name="Suarez D.L."/>
            <person name="Swayne D.E."/>
        </authorList>
    </citation>
    <scope>NUCLEOTIDE SEQUENCE [LARGE SCALE GENOMIC DNA]</scope>
    <source>
        <strain evidence="9 10">DSM 12816</strain>
    </source>
</reference>
<dbReference type="GO" id="GO:0004177">
    <property type="term" value="F:aminopeptidase activity"/>
    <property type="evidence" value="ECO:0007669"/>
    <property type="project" value="UniProtKB-UniRule"/>
</dbReference>
<dbReference type="PIRSF" id="PIRSF001123">
    <property type="entry name" value="PepA_GA"/>
    <property type="match status" value="1"/>
</dbReference>
<feature type="binding site" evidence="8">
    <location>
        <position position="207"/>
    </location>
    <ligand>
        <name>Zn(2+)</name>
        <dbReference type="ChEBI" id="CHEBI:29105"/>
        <label>2</label>
    </ligand>
</feature>
<feature type="binding site" evidence="8">
    <location>
        <position position="313"/>
    </location>
    <ligand>
        <name>Zn(2+)</name>
        <dbReference type="ChEBI" id="CHEBI:29105"/>
        <label>2</label>
    </ligand>
</feature>
<name>A0A1W1ZRQ0_9FIRM</name>
<dbReference type="STRING" id="1122930.SAMN02745168_1300"/>
<accession>A0A1W1ZRQ0</accession>
<evidence type="ECO:0000256" key="4">
    <source>
        <dbReference type="ARBA" id="ARBA00022723"/>
    </source>
</evidence>
<keyword evidence="3" id="KW-0645">Protease</keyword>
<evidence type="ECO:0000313" key="10">
    <source>
        <dbReference type="Proteomes" id="UP000192790"/>
    </source>
</evidence>
<comment type="similarity">
    <text evidence="1 6">Belongs to the peptidase M42 family.</text>
</comment>
<keyword evidence="4 8" id="KW-0479">Metal-binding</keyword>
<dbReference type="GO" id="GO:0046872">
    <property type="term" value="F:metal ion binding"/>
    <property type="evidence" value="ECO:0007669"/>
    <property type="project" value="UniProtKB-UniRule"/>
</dbReference>
<evidence type="ECO:0000256" key="3">
    <source>
        <dbReference type="ARBA" id="ARBA00022670"/>
    </source>
</evidence>
<feature type="binding site" evidence="8">
    <location>
        <position position="174"/>
    </location>
    <ligand>
        <name>Zn(2+)</name>
        <dbReference type="ChEBI" id="CHEBI:29105"/>
        <label>1</label>
    </ligand>
</feature>
<dbReference type="Gene3D" id="3.40.630.10">
    <property type="entry name" value="Zn peptidases"/>
    <property type="match status" value="1"/>
</dbReference>
<dbReference type="InterPro" id="IPR008007">
    <property type="entry name" value="Peptidase_M42"/>
</dbReference>
<comment type="cofactor">
    <cofactor evidence="8">
        <name>a divalent metal cation</name>
        <dbReference type="ChEBI" id="CHEBI:60240"/>
    </cofactor>
    <text evidence="8">Binds 2 divalent metal cations per subunit.</text>
</comment>
<evidence type="ECO:0000256" key="6">
    <source>
        <dbReference type="PIRNR" id="PIRNR001123"/>
    </source>
</evidence>
<evidence type="ECO:0000256" key="1">
    <source>
        <dbReference type="ARBA" id="ARBA00006272"/>
    </source>
</evidence>
<feature type="active site" description="Proton acceptor" evidence="7">
    <location>
        <position position="206"/>
    </location>
</feature>
<protein>
    <submittedName>
        <fullName evidence="9">Endoglucanase</fullName>
    </submittedName>
</protein>
<feature type="binding site" evidence="8">
    <location>
        <position position="229"/>
    </location>
    <ligand>
        <name>Zn(2+)</name>
        <dbReference type="ChEBI" id="CHEBI:29105"/>
        <label>1</label>
    </ligand>
</feature>
<dbReference type="PANTHER" id="PTHR32481">
    <property type="entry name" value="AMINOPEPTIDASE"/>
    <property type="match status" value="1"/>
</dbReference>